<comment type="caution">
    <text evidence="2">The sequence shown here is derived from an EMBL/GenBank/DDBJ whole genome shotgun (WGS) entry which is preliminary data.</text>
</comment>
<organism evidence="2 3">
    <name type="scientific">Stylosanthes scabra</name>
    <dbReference type="NCBI Taxonomy" id="79078"/>
    <lineage>
        <taxon>Eukaryota</taxon>
        <taxon>Viridiplantae</taxon>
        <taxon>Streptophyta</taxon>
        <taxon>Embryophyta</taxon>
        <taxon>Tracheophyta</taxon>
        <taxon>Spermatophyta</taxon>
        <taxon>Magnoliopsida</taxon>
        <taxon>eudicotyledons</taxon>
        <taxon>Gunneridae</taxon>
        <taxon>Pentapetalae</taxon>
        <taxon>rosids</taxon>
        <taxon>fabids</taxon>
        <taxon>Fabales</taxon>
        <taxon>Fabaceae</taxon>
        <taxon>Papilionoideae</taxon>
        <taxon>50 kb inversion clade</taxon>
        <taxon>dalbergioids sensu lato</taxon>
        <taxon>Dalbergieae</taxon>
        <taxon>Pterocarpus clade</taxon>
        <taxon>Stylosanthes</taxon>
    </lineage>
</organism>
<dbReference type="Proteomes" id="UP001341840">
    <property type="component" value="Unassembled WGS sequence"/>
</dbReference>
<protein>
    <submittedName>
        <fullName evidence="2">Uncharacterized protein</fullName>
    </submittedName>
</protein>
<evidence type="ECO:0000313" key="3">
    <source>
        <dbReference type="Proteomes" id="UP001341840"/>
    </source>
</evidence>
<evidence type="ECO:0000313" key="2">
    <source>
        <dbReference type="EMBL" id="MED6108683.1"/>
    </source>
</evidence>
<feature type="region of interest" description="Disordered" evidence="1">
    <location>
        <begin position="41"/>
        <end position="94"/>
    </location>
</feature>
<gene>
    <name evidence="2" type="ORF">PIB30_026375</name>
</gene>
<reference evidence="2 3" key="1">
    <citation type="journal article" date="2023" name="Plants (Basel)">
        <title>Bridging the Gap: Combining Genomics and Transcriptomics Approaches to Understand Stylosanthes scabra, an Orphan Legume from the Brazilian Caatinga.</title>
        <authorList>
            <person name="Ferreira-Neto J.R.C."/>
            <person name="da Silva M.D."/>
            <person name="Binneck E."/>
            <person name="de Melo N.F."/>
            <person name="da Silva R.H."/>
            <person name="de Melo A.L.T.M."/>
            <person name="Pandolfi V."/>
            <person name="Bustamante F.O."/>
            <person name="Brasileiro-Vidal A.C."/>
            <person name="Benko-Iseppon A.M."/>
        </authorList>
    </citation>
    <scope>NUCLEOTIDE SEQUENCE [LARGE SCALE GENOMIC DNA]</scope>
    <source>
        <tissue evidence="2">Leaves</tissue>
    </source>
</reference>
<dbReference type="EMBL" id="JASCZI010000099">
    <property type="protein sequence ID" value="MED6108683.1"/>
    <property type="molecule type" value="Genomic_DNA"/>
</dbReference>
<accession>A0ABU6QA14</accession>
<evidence type="ECO:0000256" key="1">
    <source>
        <dbReference type="SAM" id="MobiDB-lite"/>
    </source>
</evidence>
<proteinExistence type="predicted"/>
<feature type="region of interest" description="Disordered" evidence="1">
    <location>
        <begin position="109"/>
        <end position="142"/>
    </location>
</feature>
<name>A0ABU6QA14_9FABA</name>
<sequence length="155" mass="17025">MDQRECHLQPLGICYKVYNFITKTLASQALKTVTLGRSTRCASSSIAPGDCSAEEDGDRKDQGSVMKGGETAVKNATSALPSASLPREAKPPKKMVSINEVVEEIPTKKIKKKRSKSFQKSSSRNEEEEEKEEPKPLKSILKVGSDVTEKSYFVS</sequence>
<keyword evidence="3" id="KW-1185">Reference proteome</keyword>